<keyword evidence="3 6" id="KW-0808">Transferase</keyword>
<dbReference type="InterPro" id="IPR050723">
    <property type="entry name" value="CFA/CMAS"/>
</dbReference>
<keyword evidence="7" id="KW-1185">Reference proteome</keyword>
<evidence type="ECO:0000256" key="3">
    <source>
        <dbReference type="ARBA" id="ARBA00022679"/>
    </source>
</evidence>
<evidence type="ECO:0000313" key="7">
    <source>
        <dbReference type="Proteomes" id="UP000253918"/>
    </source>
</evidence>
<sequence length="408" mass="45965">MALIDMFLSRAIKRGQLSLTKPDGSIATFGTPDPDLKPVAFTIHETAVYRAIVADPGLGVAEAFMDGRLTIEQGDILDLLMLATANSRWENGRNALAAKPWRRVMGKFRHKFLTGNKLARSKRNVAHHYDLSDRLYDLFLDADKQYSCAYYTDPANSLEQAQGDKKAHIVAKLAIEPGMRVLDIGCGWGGMALYIHAKTGAEVLGITLSEEQLKVARRRAQEAGVADKVRFELIDYRNLTGTFDRIVSVGMFEHVGAANFRTYLAKCRDLLTPTGVMLLHTIGRADGPDFTDKFTDKYIFPGGYIPSLSETLEANNFIRWFVTDVEVLRLHYAYTLKAWYDRTVAAHDAIVALYDERFFRLWTFYLAGAYVSFMNGTLVNFQIQFARDRTALPLTRDYMIEGERALRG</sequence>
<dbReference type="OrthoDB" id="9782855at2"/>
<evidence type="ECO:0000256" key="4">
    <source>
        <dbReference type="ARBA" id="ARBA00022691"/>
    </source>
</evidence>
<keyword evidence="5" id="KW-0443">Lipid metabolism</keyword>
<evidence type="ECO:0000256" key="2">
    <source>
        <dbReference type="ARBA" id="ARBA00022603"/>
    </source>
</evidence>
<dbReference type="PANTHER" id="PTHR43667:SF1">
    <property type="entry name" value="CYCLOPROPANE-FATTY-ACYL-PHOSPHOLIPID SYNTHASE"/>
    <property type="match status" value="1"/>
</dbReference>
<reference evidence="6 7" key="1">
    <citation type="submission" date="2018-07" db="EMBL/GenBank/DDBJ databases">
        <title>a novel species of Sphingomonas isolated from the rhizosphere soil of Araceae plant.</title>
        <authorList>
            <person name="Zhiyong W."/>
            <person name="Qinglan Z."/>
            <person name="Zhiwei F."/>
            <person name="Ding X."/>
            <person name="Gejiao W."/>
            <person name="Shixue Z."/>
        </authorList>
    </citation>
    <scope>NUCLEOTIDE SEQUENCE [LARGE SCALE GENOMIC DNA]</scope>
    <source>
        <strain evidence="6 7">WZY 27</strain>
    </source>
</reference>
<evidence type="ECO:0000256" key="5">
    <source>
        <dbReference type="ARBA" id="ARBA00023098"/>
    </source>
</evidence>
<name>A0A369W1Y9_9SPHN</name>
<evidence type="ECO:0000313" key="6">
    <source>
        <dbReference type="EMBL" id="RDE07292.1"/>
    </source>
</evidence>
<keyword evidence="2 6" id="KW-0489">Methyltransferase</keyword>
<evidence type="ECO:0000256" key="1">
    <source>
        <dbReference type="ARBA" id="ARBA00010815"/>
    </source>
</evidence>
<dbReference type="EMBL" id="QQNB01000001">
    <property type="protein sequence ID" value="RDE07292.1"/>
    <property type="molecule type" value="Genomic_DNA"/>
</dbReference>
<dbReference type="Pfam" id="PF02353">
    <property type="entry name" value="CMAS"/>
    <property type="match status" value="1"/>
</dbReference>
<comment type="caution">
    <text evidence="6">The sequence shown here is derived from an EMBL/GenBank/DDBJ whole genome shotgun (WGS) entry which is preliminary data.</text>
</comment>
<dbReference type="AlphaFoldDB" id="A0A369W1Y9"/>
<gene>
    <name evidence="6" type="ORF">DVW87_06610</name>
</gene>
<dbReference type="GO" id="GO:0032259">
    <property type="term" value="P:methylation"/>
    <property type="evidence" value="ECO:0007669"/>
    <property type="project" value="UniProtKB-KW"/>
</dbReference>
<dbReference type="InterPro" id="IPR003333">
    <property type="entry name" value="CMAS"/>
</dbReference>
<dbReference type="GO" id="GO:0008168">
    <property type="term" value="F:methyltransferase activity"/>
    <property type="evidence" value="ECO:0007669"/>
    <property type="project" value="UniProtKB-KW"/>
</dbReference>
<comment type="similarity">
    <text evidence="1">Belongs to the CFA/CMAS family.</text>
</comment>
<dbReference type="SUPFAM" id="SSF53335">
    <property type="entry name" value="S-adenosyl-L-methionine-dependent methyltransferases"/>
    <property type="match status" value="1"/>
</dbReference>
<dbReference type="CDD" id="cd02440">
    <property type="entry name" value="AdoMet_MTases"/>
    <property type="match status" value="1"/>
</dbReference>
<dbReference type="PIRSF" id="PIRSF003085">
    <property type="entry name" value="CMAS"/>
    <property type="match status" value="1"/>
</dbReference>
<dbReference type="Proteomes" id="UP000253918">
    <property type="component" value="Unassembled WGS sequence"/>
</dbReference>
<dbReference type="RefSeq" id="WP_114686872.1">
    <property type="nucleotide sequence ID" value="NZ_QQNB01000001.1"/>
</dbReference>
<organism evidence="6 7">
    <name type="scientific">Sphingomonas aracearum</name>
    <dbReference type="NCBI Taxonomy" id="2283317"/>
    <lineage>
        <taxon>Bacteria</taxon>
        <taxon>Pseudomonadati</taxon>
        <taxon>Pseudomonadota</taxon>
        <taxon>Alphaproteobacteria</taxon>
        <taxon>Sphingomonadales</taxon>
        <taxon>Sphingomonadaceae</taxon>
        <taxon>Sphingomonas</taxon>
    </lineage>
</organism>
<dbReference type="Gene3D" id="3.40.50.150">
    <property type="entry name" value="Vaccinia Virus protein VP39"/>
    <property type="match status" value="1"/>
</dbReference>
<accession>A0A369W1Y9</accession>
<dbReference type="GO" id="GO:0008610">
    <property type="term" value="P:lipid biosynthetic process"/>
    <property type="evidence" value="ECO:0007669"/>
    <property type="project" value="InterPro"/>
</dbReference>
<dbReference type="InterPro" id="IPR029063">
    <property type="entry name" value="SAM-dependent_MTases_sf"/>
</dbReference>
<protein>
    <submittedName>
        <fullName evidence="6">Class I SAM-dependent methyltransferase</fullName>
    </submittedName>
</protein>
<dbReference type="PANTHER" id="PTHR43667">
    <property type="entry name" value="CYCLOPROPANE-FATTY-ACYL-PHOSPHOLIPID SYNTHASE"/>
    <property type="match status" value="1"/>
</dbReference>
<keyword evidence="4" id="KW-0949">S-adenosyl-L-methionine</keyword>
<proteinExistence type="inferred from homology"/>